<proteinExistence type="predicted"/>
<evidence type="ECO:0000313" key="1">
    <source>
        <dbReference type="EMBL" id="PPU58869.1"/>
    </source>
</evidence>
<accession>A0A2S7CBB2</accession>
<dbReference type="AlphaFoldDB" id="A0A2S7CBB2"/>
<dbReference type="Proteomes" id="UP000237872">
    <property type="component" value="Unassembled WGS sequence"/>
</dbReference>
<organism evidence="1 2">
    <name type="scientific">Xanthomonas codiaei</name>
    <dbReference type="NCBI Taxonomy" id="56463"/>
    <lineage>
        <taxon>Bacteria</taxon>
        <taxon>Pseudomonadati</taxon>
        <taxon>Pseudomonadota</taxon>
        <taxon>Gammaproteobacteria</taxon>
        <taxon>Lysobacterales</taxon>
        <taxon>Lysobacteraceae</taxon>
        <taxon>Xanthomonas</taxon>
    </lineage>
</organism>
<reference evidence="1 2" key="1">
    <citation type="submission" date="2016-08" db="EMBL/GenBank/DDBJ databases">
        <authorList>
            <person name="Seilhamer J.J."/>
        </authorList>
    </citation>
    <scope>NUCLEOTIDE SEQUENCE [LARGE SCALE GENOMIC DNA]</scope>
    <source>
        <strain evidence="1 2">CFBP4690</strain>
    </source>
</reference>
<comment type="caution">
    <text evidence="1">The sequence shown here is derived from an EMBL/GenBank/DDBJ whole genome shotgun (WGS) entry which is preliminary data.</text>
</comment>
<dbReference type="EMBL" id="MDEC01000037">
    <property type="protein sequence ID" value="PPU58869.1"/>
    <property type="molecule type" value="Genomic_DNA"/>
</dbReference>
<sequence>MALRYAAGLRQPRTAKVAATGATYRVAHACFGCRRSFKLAPREQAAPCPGCGDALCMMGRSFKAPPARDKAQWTKVERLYRAAFRFFSYRSQQCAPLPARRSDVDRFIREHPSHPLRLQGD</sequence>
<protein>
    <submittedName>
        <fullName evidence="1">Uncharacterized protein</fullName>
    </submittedName>
</protein>
<name>A0A2S7CBB2_9XANT</name>
<gene>
    <name evidence="1" type="ORF">XcodCFBP4690_19635</name>
</gene>
<evidence type="ECO:0000313" key="2">
    <source>
        <dbReference type="Proteomes" id="UP000237872"/>
    </source>
</evidence>